<feature type="domain" description="N-acetyltransferase" evidence="5">
    <location>
        <begin position="568"/>
        <end position="731"/>
    </location>
</feature>
<keyword evidence="4" id="KW-0326">Glycosidase</keyword>
<dbReference type="InterPro" id="IPR016181">
    <property type="entry name" value="Acyl_CoA_acyltransferase"/>
</dbReference>
<dbReference type="RefSeq" id="XP_033403282.1">
    <property type="nucleotide sequence ID" value="XM_033541644.1"/>
</dbReference>
<dbReference type="GO" id="GO:0004553">
    <property type="term" value="F:hydrolase activity, hydrolyzing O-glycosyl compounds"/>
    <property type="evidence" value="ECO:0007669"/>
    <property type="project" value="InterPro"/>
</dbReference>
<evidence type="ECO:0000256" key="1">
    <source>
        <dbReference type="ARBA" id="ARBA00005336"/>
    </source>
</evidence>
<name>A0A6A6BXJ0_9PEZI</name>
<evidence type="ECO:0000259" key="5">
    <source>
        <dbReference type="PROSITE" id="PS51186"/>
    </source>
</evidence>
<feature type="domain" description="N-acetyltransferase" evidence="5">
    <location>
        <begin position="737"/>
        <end position="886"/>
    </location>
</feature>
<evidence type="ECO:0000313" key="6">
    <source>
        <dbReference type="EMBL" id="KAF2147574.1"/>
    </source>
</evidence>
<evidence type="ECO:0000256" key="3">
    <source>
        <dbReference type="ARBA" id="ARBA00023180"/>
    </source>
</evidence>
<dbReference type="Gene3D" id="3.40.50.1700">
    <property type="entry name" value="Glycoside hydrolase family 3 C-terminal domain"/>
    <property type="match status" value="1"/>
</dbReference>
<dbReference type="GO" id="GO:0016747">
    <property type="term" value="F:acyltransferase activity, transferring groups other than amino-acyl groups"/>
    <property type="evidence" value="ECO:0007669"/>
    <property type="project" value="InterPro"/>
</dbReference>
<dbReference type="GO" id="GO:0005975">
    <property type="term" value="P:carbohydrate metabolic process"/>
    <property type="evidence" value="ECO:0007669"/>
    <property type="project" value="InterPro"/>
</dbReference>
<dbReference type="SUPFAM" id="SSF55729">
    <property type="entry name" value="Acyl-CoA N-acyltransferases (Nat)"/>
    <property type="match status" value="1"/>
</dbReference>
<keyword evidence="2 6" id="KW-0378">Hydrolase</keyword>
<sequence length="886" mass="96960">MGPPPASDDDDALRRRIGRLCIVGFHGLTPDAHIKTLIRAPYYVGQIVLFQRNVHDAHQLACLTRDLQRLAQEAGHKDPLIIAIDQENGLVTRIQPPIAAQLSGPMALGATACPQYAQRVAEATGMSLRALGINMNYAPVCDVNNNPDNPVIGVRSFSDNPHLVGRMAHATWNGLARQGVISCVKHFPGHGDTAVDSHYGLPKIEKSWDELEECELVPFRRAVTGGCPAVMTAHIIFGSQQSDLPATLNREVLQLLREDLGFDGVIISDCLEMNAIRTECGGTVKGAVTALRSGCDCVMICHTMELQQGALEAIYKEAREDESFRMLIDKSCARVTDKCGGALAKFAELQGSDASTKSTLEDINRTNVSLADEVYAKTTTIVRSEPGALPVKKDAPVLFVSPMELRGVSGVISYGNTESSRPHKPLGFIDFLRSHHPQVKEMQCYDNPETIQQVLAAAEDIKHSHIILATRNARLAPYQRELAEALAELVEKKNADETKLIVVATCDPYDFLEDERFKTYITTYEPTSPALQAAADAIFGVFKPEGRLPVAVNGNASADSPSGRLPAEDFESDNEGDMERICDLWHELLPTYQVPETHLAYLLRRPGGRHYVVRDAGGPIIGFIATLTHGFAAEMDAEPKASIAALLVDRDWQNRGIGTKLLEHARKELGCSSKSVSIGSAFPRFFPGLPLDIPSSHQEFFQHRGFLPGVLCRDLFMPITDFTIPADILAPATAQGFTFTPWTPADEAASLAIMRRNFSTHPGWCEAFATLADRGLHRQAMVARAPSGEQVGWALMLEPGLPVWQELALPPLCGEATGLLACVGVDEPWRKRGVGLAMSASAVADLRARGVKGVFVDWVELRGWYERLGFATWREYRGMEWRKAGP</sequence>
<dbReference type="EMBL" id="ML995474">
    <property type="protein sequence ID" value="KAF2147574.1"/>
    <property type="molecule type" value="Genomic_DNA"/>
</dbReference>
<dbReference type="Pfam" id="PF00583">
    <property type="entry name" value="Acetyltransf_1"/>
    <property type="match status" value="1"/>
</dbReference>
<dbReference type="Pfam" id="PF00933">
    <property type="entry name" value="Glyco_hydro_3"/>
    <property type="match status" value="1"/>
</dbReference>
<dbReference type="CDD" id="cd04301">
    <property type="entry name" value="NAT_SF"/>
    <property type="match status" value="1"/>
</dbReference>
<dbReference type="Proteomes" id="UP000799438">
    <property type="component" value="Unassembled WGS sequence"/>
</dbReference>
<dbReference type="InterPro" id="IPR036881">
    <property type="entry name" value="Glyco_hydro_3_C_sf"/>
</dbReference>
<dbReference type="GeneID" id="54299141"/>
<dbReference type="PROSITE" id="PS51186">
    <property type="entry name" value="GNAT"/>
    <property type="match status" value="2"/>
</dbReference>
<dbReference type="Gene3D" id="3.40.630.30">
    <property type="match status" value="2"/>
</dbReference>
<dbReference type="AlphaFoldDB" id="A0A6A6BXJ0"/>
<keyword evidence="3" id="KW-0325">Glycoprotein</keyword>
<evidence type="ECO:0000313" key="7">
    <source>
        <dbReference type="Proteomes" id="UP000799438"/>
    </source>
</evidence>
<dbReference type="Gene3D" id="3.20.20.300">
    <property type="entry name" value="Glycoside hydrolase, family 3, N-terminal domain"/>
    <property type="match status" value="1"/>
</dbReference>
<dbReference type="InterPro" id="IPR001764">
    <property type="entry name" value="Glyco_hydro_3_N"/>
</dbReference>
<dbReference type="PANTHER" id="PTHR30480">
    <property type="entry name" value="BETA-HEXOSAMINIDASE-RELATED"/>
    <property type="match status" value="1"/>
</dbReference>
<protein>
    <submittedName>
        <fullName evidence="6">Glycoside hydrolase family 3 protein</fullName>
    </submittedName>
</protein>
<dbReference type="InterPro" id="IPR036962">
    <property type="entry name" value="Glyco_hydro_3_N_sf"/>
</dbReference>
<gene>
    <name evidence="6" type="ORF">K452DRAFT_293967</name>
</gene>
<keyword evidence="7" id="KW-1185">Reference proteome</keyword>
<proteinExistence type="inferred from homology"/>
<dbReference type="InterPro" id="IPR050226">
    <property type="entry name" value="NagZ_Beta-hexosaminidase"/>
</dbReference>
<dbReference type="InterPro" id="IPR000182">
    <property type="entry name" value="GNAT_dom"/>
</dbReference>
<dbReference type="OrthoDB" id="47059at2759"/>
<evidence type="ECO:0000256" key="4">
    <source>
        <dbReference type="ARBA" id="ARBA00023295"/>
    </source>
</evidence>
<evidence type="ECO:0000256" key="2">
    <source>
        <dbReference type="ARBA" id="ARBA00022801"/>
    </source>
</evidence>
<reference evidence="6" key="1">
    <citation type="journal article" date="2020" name="Stud. Mycol.">
        <title>101 Dothideomycetes genomes: a test case for predicting lifestyles and emergence of pathogens.</title>
        <authorList>
            <person name="Haridas S."/>
            <person name="Albert R."/>
            <person name="Binder M."/>
            <person name="Bloem J."/>
            <person name="Labutti K."/>
            <person name="Salamov A."/>
            <person name="Andreopoulos B."/>
            <person name="Baker S."/>
            <person name="Barry K."/>
            <person name="Bills G."/>
            <person name="Bluhm B."/>
            <person name="Cannon C."/>
            <person name="Castanera R."/>
            <person name="Culley D."/>
            <person name="Daum C."/>
            <person name="Ezra D."/>
            <person name="Gonzalez J."/>
            <person name="Henrissat B."/>
            <person name="Kuo A."/>
            <person name="Liang C."/>
            <person name="Lipzen A."/>
            <person name="Lutzoni F."/>
            <person name="Magnuson J."/>
            <person name="Mondo S."/>
            <person name="Nolan M."/>
            <person name="Ohm R."/>
            <person name="Pangilinan J."/>
            <person name="Park H.-J."/>
            <person name="Ramirez L."/>
            <person name="Alfaro M."/>
            <person name="Sun H."/>
            <person name="Tritt A."/>
            <person name="Yoshinaga Y."/>
            <person name="Zwiers L.-H."/>
            <person name="Turgeon B."/>
            <person name="Goodwin S."/>
            <person name="Spatafora J."/>
            <person name="Crous P."/>
            <person name="Grigoriev I."/>
        </authorList>
    </citation>
    <scope>NUCLEOTIDE SEQUENCE</scope>
    <source>
        <strain evidence="6">CBS 121167</strain>
    </source>
</reference>
<organism evidence="6 7">
    <name type="scientific">Aplosporella prunicola CBS 121167</name>
    <dbReference type="NCBI Taxonomy" id="1176127"/>
    <lineage>
        <taxon>Eukaryota</taxon>
        <taxon>Fungi</taxon>
        <taxon>Dikarya</taxon>
        <taxon>Ascomycota</taxon>
        <taxon>Pezizomycotina</taxon>
        <taxon>Dothideomycetes</taxon>
        <taxon>Dothideomycetes incertae sedis</taxon>
        <taxon>Botryosphaeriales</taxon>
        <taxon>Aplosporellaceae</taxon>
        <taxon>Aplosporella</taxon>
    </lineage>
</organism>
<accession>A0A6A6BXJ0</accession>
<dbReference type="SUPFAM" id="SSF51445">
    <property type="entry name" value="(Trans)glycosidases"/>
    <property type="match status" value="1"/>
</dbReference>
<dbReference type="GO" id="GO:0009254">
    <property type="term" value="P:peptidoglycan turnover"/>
    <property type="evidence" value="ECO:0007669"/>
    <property type="project" value="TreeGrafter"/>
</dbReference>
<dbReference type="InterPro" id="IPR017853">
    <property type="entry name" value="GH"/>
</dbReference>
<dbReference type="PANTHER" id="PTHR30480:SF16">
    <property type="entry name" value="GLYCOSIDE HYDROLASE FAMILY 3 DOMAIN PROTEIN"/>
    <property type="match status" value="1"/>
</dbReference>
<comment type="similarity">
    <text evidence="1">Belongs to the glycosyl hydrolase 3 family.</text>
</comment>